<gene>
    <name evidence="2" type="ORF">BofuT4_uP014210.1</name>
</gene>
<feature type="region of interest" description="Disordered" evidence="1">
    <location>
        <begin position="1"/>
        <end position="42"/>
    </location>
</feature>
<dbReference type="InParanoid" id="G2XN37"/>
<protein>
    <submittedName>
        <fullName evidence="2">Uncharacterized protein</fullName>
    </submittedName>
</protein>
<dbReference type="AlphaFoldDB" id="G2XN37"/>
<organism evidence="2 3">
    <name type="scientific">Botryotinia fuckeliana (strain T4)</name>
    <name type="common">Noble rot fungus</name>
    <name type="synonym">Botrytis cinerea</name>
    <dbReference type="NCBI Taxonomy" id="999810"/>
    <lineage>
        <taxon>Eukaryota</taxon>
        <taxon>Fungi</taxon>
        <taxon>Dikarya</taxon>
        <taxon>Ascomycota</taxon>
        <taxon>Pezizomycotina</taxon>
        <taxon>Leotiomycetes</taxon>
        <taxon>Helotiales</taxon>
        <taxon>Sclerotiniaceae</taxon>
        <taxon>Botrytis</taxon>
    </lineage>
</organism>
<accession>G2XN37</accession>
<evidence type="ECO:0000313" key="3">
    <source>
        <dbReference type="Proteomes" id="UP000008177"/>
    </source>
</evidence>
<reference evidence="3" key="1">
    <citation type="journal article" date="2011" name="PLoS Genet.">
        <title>Genomic analysis of the necrotrophic fungal pathogens Sclerotinia sclerotiorum and Botrytis cinerea.</title>
        <authorList>
            <person name="Amselem J."/>
            <person name="Cuomo C.A."/>
            <person name="van Kan J.A."/>
            <person name="Viaud M."/>
            <person name="Benito E.P."/>
            <person name="Couloux A."/>
            <person name="Coutinho P.M."/>
            <person name="de Vries R.P."/>
            <person name="Dyer P.S."/>
            <person name="Fillinger S."/>
            <person name="Fournier E."/>
            <person name="Gout L."/>
            <person name="Hahn M."/>
            <person name="Kohn L."/>
            <person name="Lapalu N."/>
            <person name="Plummer K.M."/>
            <person name="Pradier J.M."/>
            <person name="Quevillon E."/>
            <person name="Sharon A."/>
            <person name="Simon A."/>
            <person name="ten Have A."/>
            <person name="Tudzynski B."/>
            <person name="Tudzynski P."/>
            <person name="Wincker P."/>
            <person name="Andrew M."/>
            <person name="Anthouard V."/>
            <person name="Beever R.E."/>
            <person name="Beffa R."/>
            <person name="Benoit I."/>
            <person name="Bouzid O."/>
            <person name="Brault B."/>
            <person name="Chen Z."/>
            <person name="Choquer M."/>
            <person name="Collemare J."/>
            <person name="Cotton P."/>
            <person name="Danchin E.G."/>
            <person name="Da Silva C."/>
            <person name="Gautier A."/>
            <person name="Giraud C."/>
            <person name="Giraud T."/>
            <person name="Gonzalez C."/>
            <person name="Grossetete S."/>
            <person name="Guldener U."/>
            <person name="Henrissat B."/>
            <person name="Howlett B.J."/>
            <person name="Kodira C."/>
            <person name="Kretschmer M."/>
            <person name="Lappartient A."/>
            <person name="Leroch M."/>
            <person name="Levis C."/>
            <person name="Mauceli E."/>
            <person name="Neuveglise C."/>
            <person name="Oeser B."/>
            <person name="Pearson M."/>
            <person name="Poulain J."/>
            <person name="Poussereau N."/>
            <person name="Quesneville H."/>
            <person name="Rascle C."/>
            <person name="Schumacher J."/>
            <person name="Segurens B."/>
            <person name="Sexton A."/>
            <person name="Silva E."/>
            <person name="Sirven C."/>
            <person name="Soanes D.M."/>
            <person name="Talbot N.J."/>
            <person name="Templeton M."/>
            <person name="Yandava C."/>
            <person name="Yarden O."/>
            <person name="Zeng Q."/>
            <person name="Rollins J.A."/>
            <person name="Lebrun M.H."/>
            <person name="Dickman M."/>
        </authorList>
    </citation>
    <scope>NUCLEOTIDE SEQUENCE [LARGE SCALE GENOMIC DNA]</scope>
    <source>
        <strain evidence="3">T4</strain>
    </source>
</reference>
<feature type="compositionally biased region" description="Basic and acidic residues" evidence="1">
    <location>
        <begin position="13"/>
        <end position="23"/>
    </location>
</feature>
<feature type="compositionally biased region" description="Polar residues" evidence="1">
    <location>
        <begin position="1"/>
        <end position="12"/>
    </location>
</feature>
<evidence type="ECO:0000256" key="1">
    <source>
        <dbReference type="SAM" id="MobiDB-lite"/>
    </source>
</evidence>
<proteinExistence type="predicted"/>
<dbReference type="EMBL" id="FQ790245">
    <property type="protein sequence ID" value="CCD42293.1"/>
    <property type="molecule type" value="Genomic_DNA"/>
</dbReference>
<dbReference type="Proteomes" id="UP000008177">
    <property type="component" value="Unplaced contigs"/>
</dbReference>
<evidence type="ECO:0000313" key="2">
    <source>
        <dbReference type="EMBL" id="CCD42293.1"/>
    </source>
</evidence>
<sequence>MVSNVFNVSNTAKEIRMENKGSELDPALSPAPDSRLLGLQKA</sequence>
<name>G2XN37_BOTF4</name>
<dbReference type="HOGENOM" id="CLU_3260424_0_0_1"/>